<comment type="caution">
    <text evidence="8">The sequence shown here is derived from an EMBL/GenBank/DDBJ whole genome shotgun (WGS) entry which is preliminary data.</text>
</comment>
<dbReference type="EMBL" id="JAAXPI010000022">
    <property type="protein sequence ID" value="NKZ05476.1"/>
    <property type="molecule type" value="Genomic_DNA"/>
</dbReference>
<dbReference type="Pfam" id="PF00069">
    <property type="entry name" value="Pkinase"/>
    <property type="match status" value="1"/>
</dbReference>
<dbReference type="AlphaFoldDB" id="A0A846Z5K3"/>
<keyword evidence="9" id="KW-1185">Reference proteome</keyword>
<keyword evidence="1" id="KW-0808">Transferase</keyword>
<dbReference type="SUPFAM" id="SSF56112">
    <property type="entry name" value="Protein kinase-like (PK-like)"/>
    <property type="match status" value="1"/>
</dbReference>
<keyword evidence="8" id="KW-0723">Serine/threonine-protein kinase</keyword>
<evidence type="ECO:0000256" key="5">
    <source>
        <dbReference type="PROSITE-ProRule" id="PRU10141"/>
    </source>
</evidence>
<keyword evidence="4 5" id="KW-0067">ATP-binding</keyword>
<dbReference type="RefSeq" id="WP_168444677.1">
    <property type="nucleotide sequence ID" value="NZ_JAAXPI010000022.1"/>
</dbReference>
<reference evidence="8 9" key="1">
    <citation type="submission" date="2020-04" db="EMBL/GenBank/DDBJ databases">
        <title>MicrobeNet Type strains.</title>
        <authorList>
            <person name="Nicholson A.C."/>
        </authorList>
    </citation>
    <scope>NUCLEOTIDE SEQUENCE [LARGE SCALE GENOMIC DNA]</scope>
    <source>
        <strain evidence="8 9">ATCC BAA-277</strain>
    </source>
</reference>
<evidence type="ECO:0000256" key="4">
    <source>
        <dbReference type="ARBA" id="ARBA00022840"/>
    </source>
</evidence>
<dbReference type="PANTHER" id="PTHR43289:SF34">
    <property type="entry name" value="SERINE_THREONINE-PROTEIN KINASE YBDM-RELATED"/>
    <property type="match status" value="1"/>
</dbReference>
<keyword evidence="3 8" id="KW-0418">Kinase</keyword>
<dbReference type="PROSITE" id="PS00107">
    <property type="entry name" value="PROTEIN_KINASE_ATP"/>
    <property type="match status" value="1"/>
</dbReference>
<gene>
    <name evidence="8" type="ORF">HGB48_17245</name>
</gene>
<evidence type="ECO:0000313" key="8">
    <source>
        <dbReference type="EMBL" id="NKZ05476.1"/>
    </source>
</evidence>
<evidence type="ECO:0000256" key="2">
    <source>
        <dbReference type="ARBA" id="ARBA00022741"/>
    </source>
</evidence>
<dbReference type="PANTHER" id="PTHR43289">
    <property type="entry name" value="MITOGEN-ACTIVATED PROTEIN KINASE KINASE KINASE 20-RELATED"/>
    <property type="match status" value="1"/>
</dbReference>
<sequence>MDRSDPTRIGGRITLRGRLGFGGMGRVYYGVTDDREQVAVKVIRADLIDRDEVRERFARETEALRTVQGAHIASLVDASDADDEQPWLAMEFVRGLTLKEFVSERGPLSVEHAAAFGVLLADALRDVHAAGLLHRDLKPANVILGRDGPMVIDLGLVAFAEGPTDLTTSAATLGTPACMAPEQAVTPKQITAAADVHSLGATLLYALTGHYPYKGDTVVALMAKIISADAPPDITGLPDAFTGPVAAMLAHDPHARPTVAKAREALEALCGGVLPAAIRALTLATYVERESDPEDVPPPRPRPVDLSQVAPPGSVVARLADRLRTAYAVTAPF</sequence>
<organism evidence="8 9">
    <name type="scientific">Actinomadura latina</name>
    <dbReference type="NCBI Taxonomy" id="163603"/>
    <lineage>
        <taxon>Bacteria</taxon>
        <taxon>Bacillati</taxon>
        <taxon>Actinomycetota</taxon>
        <taxon>Actinomycetes</taxon>
        <taxon>Streptosporangiales</taxon>
        <taxon>Thermomonosporaceae</taxon>
        <taxon>Actinomadura</taxon>
    </lineage>
</organism>
<keyword evidence="2 5" id="KW-0547">Nucleotide-binding</keyword>
<dbReference type="GO" id="GO:0005524">
    <property type="term" value="F:ATP binding"/>
    <property type="evidence" value="ECO:0007669"/>
    <property type="project" value="UniProtKB-UniRule"/>
</dbReference>
<feature type="region of interest" description="Disordered" evidence="6">
    <location>
        <begin position="289"/>
        <end position="309"/>
    </location>
</feature>
<evidence type="ECO:0000256" key="6">
    <source>
        <dbReference type="SAM" id="MobiDB-lite"/>
    </source>
</evidence>
<dbReference type="InterPro" id="IPR008271">
    <property type="entry name" value="Ser/Thr_kinase_AS"/>
</dbReference>
<dbReference type="PROSITE" id="PS50011">
    <property type="entry name" value="PROTEIN_KINASE_DOM"/>
    <property type="match status" value="1"/>
</dbReference>
<proteinExistence type="predicted"/>
<dbReference type="CDD" id="cd14014">
    <property type="entry name" value="STKc_PknB_like"/>
    <property type="match status" value="1"/>
</dbReference>
<dbReference type="GO" id="GO:0004674">
    <property type="term" value="F:protein serine/threonine kinase activity"/>
    <property type="evidence" value="ECO:0007669"/>
    <property type="project" value="UniProtKB-KW"/>
</dbReference>
<dbReference type="Gene3D" id="3.30.200.20">
    <property type="entry name" value="Phosphorylase Kinase, domain 1"/>
    <property type="match status" value="1"/>
</dbReference>
<protein>
    <submittedName>
        <fullName evidence="8">Serine/threonine protein kinase</fullName>
    </submittedName>
</protein>
<dbReference type="InterPro" id="IPR017441">
    <property type="entry name" value="Protein_kinase_ATP_BS"/>
</dbReference>
<evidence type="ECO:0000259" key="7">
    <source>
        <dbReference type="PROSITE" id="PS50011"/>
    </source>
</evidence>
<accession>A0A846Z5K3</accession>
<evidence type="ECO:0000313" key="9">
    <source>
        <dbReference type="Proteomes" id="UP000579250"/>
    </source>
</evidence>
<dbReference type="SMART" id="SM00220">
    <property type="entry name" value="S_TKc"/>
    <property type="match status" value="1"/>
</dbReference>
<feature type="binding site" evidence="5">
    <location>
        <position position="41"/>
    </location>
    <ligand>
        <name>ATP</name>
        <dbReference type="ChEBI" id="CHEBI:30616"/>
    </ligand>
</feature>
<name>A0A846Z5K3_9ACTN</name>
<feature type="domain" description="Protein kinase" evidence="7">
    <location>
        <begin position="13"/>
        <end position="269"/>
    </location>
</feature>
<evidence type="ECO:0000256" key="3">
    <source>
        <dbReference type="ARBA" id="ARBA00022777"/>
    </source>
</evidence>
<dbReference type="PROSITE" id="PS00108">
    <property type="entry name" value="PROTEIN_KINASE_ST"/>
    <property type="match status" value="1"/>
</dbReference>
<dbReference type="Gene3D" id="1.10.510.10">
    <property type="entry name" value="Transferase(Phosphotransferase) domain 1"/>
    <property type="match status" value="1"/>
</dbReference>
<dbReference type="InterPro" id="IPR011009">
    <property type="entry name" value="Kinase-like_dom_sf"/>
</dbReference>
<dbReference type="InterPro" id="IPR000719">
    <property type="entry name" value="Prot_kinase_dom"/>
</dbReference>
<evidence type="ECO:0000256" key="1">
    <source>
        <dbReference type="ARBA" id="ARBA00022679"/>
    </source>
</evidence>
<dbReference type="Proteomes" id="UP000579250">
    <property type="component" value="Unassembled WGS sequence"/>
</dbReference>